<evidence type="ECO:0000313" key="3">
    <source>
        <dbReference type="Proteomes" id="UP000027120"/>
    </source>
</evidence>
<feature type="region of interest" description="Disordered" evidence="1">
    <location>
        <begin position="73"/>
        <end position="97"/>
    </location>
</feature>
<dbReference type="Proteomes" id="UP000027120">
    <property type="component" value="Unassembled WGS sequence"/>
</dbReference>
<accession>A0A067FK95</accession>
<proteinExistence type="predicted"/>
<evidence type="ECO:0000313" key="2">
    <source>
        <dbReference type="EMBL" id="KDO66560.1"/>
    </source>
</evidence>
<name>A0A067FK95_CITSI</name>
<evidence type="ECO:0000256" key="1">
    <source>
        <dbReference type="SAM" id="MobiDB-lite"/>
    </source>
</evidence>
<dbReference type="AlphaFoldDB" id="A0A067FK95"/>
<sequence>MSSGSDKRPAKVFKWAKLQFQNSKVSKLKRGQVGGLEQNQVFRFTLAAAVKLEAWCSRSMALGSRLVVDWPRTHNSKLQTRNKSRSSVKRGLSSSLE</sequence>
<reference evidence="2 3" key="1">
    <citation type="submission" date="2014-04" db="EMBL/GenBank/DDBJ databases">
        <authorList>
            <consortium name="International Citrus Genome Consortium"/>
            <person name="Gmitter F."/>
            <person name="Chen C."/>
            <person name="Farmerie W."/>
            <person name="Harkins T."/>
            <person name="Desany B."/>
            <person name="Mohiuddin M."/>
            <person name="Kodira C."/>
            <person name="Borodovsky M."/>
            <person name="Lomsadze A."/>
            <person name="Burns P."/>
            <person name="Jenkins J."/>
            <person name="Prochnik S."/>
            <person name="Shu S."/>
            <person name="Chapman J."/>
            <person name="Pitluck S."/>
            <person name="Schmutz J."/>
            <person name="Rokhsar D."/>
        </authorList>
    </citation>
    <scope>NUCLEOTIDE SEQUENCE</scope>
</reference>
<keyword evidence="3" id="KW-1185">Reference proteome</keyword>
<protein>
    <submittedName>
        <fullName evidence="2">Uncharacterized protein</fullName>
    </submittedName>
</protein>
<gene>
    <name evidence="2" type="ORF">CISIN_1g034339mg</name>
</gene>
<organism evidence="2 3">
    <name type="scientific">Citrus sinensis</name>
    <name type="common">Sweet orange</name>
    <name type="synonym">Citrus aurantium var. sinensis</name>
    <dbReference type="NCBI Taxonomy" id="2711"/>
    <lineage>
        <taxon>Eukaryota</taxon>
        <taxon>Viridiplantae</taxon>
        <taxon>Streptophyta</taxon>
        <taxon>Embryophyta</taxon>
        <taxon>Tracheophyta</taxon>
        <taxon>Spermatophyta</taxon>
        <taxon>Magnoliopsida</taxon>
        <taxon>eudicotyledons</taxon>
        <taxon>Gunneridae</taxon>
        <taxon>Pentapetalae</taxon>
        <taxon>rosids</taxon>
        <taxon>malvids</taxon>
        <taxon>Sapindales</taxon>
        <taxon>Rutaceae</taxon>
        <taxon>Aurantioideae</taxon>
        <taxon>Citrus</taxon>
    </lineage>
</organism>
<dbReference type="EMBL" id="KK784899">
    <property type="protein sequence ID" value="KDO66560.1"/>
    <property type="molecule type" value="Genomic_DNA"/>
</dbReference>